<dbReference type="Proteomes" id="UP000066042">
    <property type="component" value="Chromosome"/>
</dbReference>
<sequence length="153" mass="17360">MEKRRLYRSKDEKIFLGVLGGIAKYLDVDPTLVRIIYVILLFLAPVTAILMYFALALIMPEEPEEEISLDKLPEKAEKIAKEIDETLTQAFSSKKPASTVKDHNNEKLLAIILIVLGGVLILRKITPFMWYLQGDILLAVLLLLFGIYLLMRG</sequence>
<organism evidence="8 9">
    <name type="scientific">Thermococcus barophilus</name>
    <dbReference type="NCBI Taxonomy" id="55802"/>
    <lineage>
        <taxon>Archaea</taxon>
        <taxon>Methanobacteriati</taxon>
        <taxon>Methanobacteriota</taxon>
        <taxon>Thermococci</taxon>
        <taxon>Thermococcales</taxon>
        <taxon>Thermococcaceae</taxon>
        <taxon>Thermococcus</taxon>
    </lineage>
</organism>
<evidence type="ECO:0000313" key="9">
    <source>
        <dbReference type="Proteomes" id="UP000066042"/>
    </source>
</evidence>
<dbReference type="PANTHER" id="PTHR33885:SF3">
    <property type="entry name" value="PHAGE SHOCK PROTEIN C"/>
    <property type="match status" value="1"/>
</dbReference>
<feature type="transmembrane region" description="Helical" evidence="6">
    <location>
        <begin position="35"/>
        <end position="58"/>
    </location>
</feature>
<dbReference type="PANTHER" id="PTHR33885">
    <property type="entry name" value="PHAGE SHOCK PROTEIN C"/>
    <property type="match status" value="1"/>
</dbReference>
<reference evidence="8 9" key="1">
    <citation type="journal article" date="2016" name="Genome Announc.">
        <title>Complete genome sequence of the hyperthermophilic and piezophilic archaeon Thermococcus barophilus Ch5, capable of growth at the expense of hydrogenogenesis from carbon monoxide and formate.</title>
        <authorList>
            <person name="Oger P."/>
            <person name="Sokolova T.G."/>
            <person name="Kozhevnikova D.A."/>
            <person name="Taranov E.A."/>
            <person name="Vannier P."/>
            <person name="Lee H.S."/>
            <person name="Kwon K.K."/>
            <person name="Kang S.G."/>
            <person name="Lee J.H."/>
            <person name="Bonch-Osmolovskaya E.A."/>
            <person name="Lebedinsky A.V."/>
        </authorList>
    </citation>
    <scope>NUCLEOTIDE SEQUENCE [LARGE SCALE GENOMIC DNA]</scope>
    <source>
        <strain evidence="9">Ch5</strain>
    </source>
</reference>
<evidence type="ECO:0000256" key="2">
    <source>
        <dbReference type="ARBA" id="ARBA00022475"/>
    </source>
</evidence>
<dbReference type="RefSeq" id="WP_056933831.1">
    <property type="nucleotide sequence ID" value="NZ_CP013050.1"/>
</dbReference>
<feature type="transmembrane region" description="Helical" evidence="6">
    <location>
        <begin position="108"/>
        <end position="125"/>
    </location>
</feature>
<feature type="transmembrane region" description="Helical" evidence="6">
    <location>
        <begin position="131"/>
        <end position="151"/>
    </location>
</feature>
<keyword evidence="3 6" id="KW-0812">Transmembrane</keyword>
<keyword evidence="4 6" id="KW-1133">Transmembrane helix</keyword>
<evidence type="ECO:0000256" key="4">
    <source>
        <dbReference type="ARBA" id="ARBA00022989"/>
    </source>
</evidence>
<dbReference type="Pfam" id="PF04024">
    <property type="entry name" value="PspC"/>
    <property type="match status" value="1"/>
</dbReference>
<protein>
    <recommendedName>
        <fullName evidence="7">Phage shock protein PspC N-terminal domain-containing protein</fullName>
    </recommendedName>
</protein>
<evidence type="ECO:0000256" key="6">
    <source>
        <dbReference type="SAM" id="Phobius"/>
    </source>
</evidence>
<dbReference type="AlphaFoldDB" id="A0A0S1XBE9"/>
<evidence type="ECO:0000256" key="1">
    <source>
        <dbReference type="ARBA" id="ARBA00004162"/>
    </source>
</evidence>
<feature type="domain" description="Phage shock protein PspC N-terminal" evidence="7">
    <location>
        <begin position="4"/>
        <end position="62"/>
    </location>
</feature>
<evidence type="ECO:0000313" key="8">
    <source>
        <dbReference type="EMBL" id="ALM75106.1"/>
    </source>
</evidence>
<dbReference type="PATRIC" id="fig|55802.8.peg.1160"/>
<name>A0A0S1XBE9_THEBA</name>
<keyword evidence="2" id="KW-1003">Cell membrane</keyword>
<dbReference type="GeneID" id="26136434"/>
<dbReference type="InterPro" id="IPR052027">
    <property type="entry name" value="PspC"/>
</dbReference>
<comment type="subcellular location">
    <subcellularLocation>
        <location evidence="1">Cell membrane</location>
        <topology evidence="1">Single-pass membrane protein</topology>
    </subcellularLocation>
</comment>
<proteinExistence type="predicted"/>
<dbReference type="EMBL" id="CP013050">
    <property type="protein sequence ID" value="ALM75106.1"/>
    <property type="molecule type" value="Genomic_DNA"/>
</dbReference>
<dbReference type="InterPro" id="IPR007168">
    <property type="entry name" value="Phageshock_PspC_N"/>
</dbReference>
<dbReference type="GO" id="GO:0005886">
    <property type="term" value="C:plasma membrane"/>
    <property type="evidence" value="ECO:0007669"/>
    <property type="project" value="UniProtKB-SubCell"/>
</dbReference>
<dbReference type="STRING" id="55802.TBCH5v1_1179"/>
<evidence type="ECO:0000256" key="5">
    <source>
        <dbReference type="ARBA" id="ARBA00023136"/>
    </source>
</evidence>
<evidence type="ECO:0000259" key="7">
    <source>
        <dbReference type="Pfam" id="PF04024"/>
    </source>
</evidence>
<keyword evidence="5 6" id="KW-0472">Membrane</keyword>
<accession>A0A0S1XBE9</accession>
<gene>
    <name evidence="8" type="ORF">TBCH5v1_1179</name>
</gene>
<evidence type="ECO:0000256" key="3">
    <source>
        <dbReference type="ARBA" id="ARBA00022692"/>
    </source>
</evidence>